<feature type="region of interest" description="Disordered" evidence="1">
    <location>
        <begin position="55"/>
        <end position="82"/>
    </location>
</feature>
<sequence>MSQTKHDPEATRGLRIYTDIFKADGSPLTDAEWKKLYQEYEERFVAHVEAQGFKVEREDSPMTYSDYQDAEWDSEDDQGEAQ</sequence>
<dbReference type="Proteomes" id="UP001458946">
    <property type="component" value="Unassembled WGS sequence"/>
</dbReference>
<evidence type="ECO:0000313" key="2">
    <source>
        <dbReference type="EMBL" id="GAA5500419.1"/>
    </source>
</evidence>
<feature type="compositionally biased region" description="Acidic residues" evidence="1">
    <location>
        <begin position="68"/>
        <end position="82"/>
    </location>
</feature>
<dbReference type="EMBL" id="BAABRN010000001">
    <property type="protein sequence ID" value="GAA5500419.1"/>
    <property type="molecule type" value="Genomic_DNA"/>
</dbReference>
<organism evidence="2 3">
    <name type="scientific">Deinococcus xinjiangensis</name>
    <dbReference type="NCBI Taxonomy" id="457454"/>
    <lineage>
        <taxon>Bacteria</taxon>
        <taxon>Thermotogati</taxon>
        <taxon>Deinococcota</taxon>
        <taxon>Deinococci</taxon>
        <taxon>Deinococcales</taxon>
        <taxon>Deinococcaceae</taxon>
        <taxon>Deinococcus</taxon>
    </lineage>
</organism>
<comment type="caution">
    <text evidence="2">The sequence shown here is derived from an EMBL/GenBank/DDBJ whole genome shotgun (WGS) entry which is preliminary data.</text>
</comment>
<protein>
    <submittedName>
        <fullName evidence="2">Uncharacterized protein</fullName>
    </submittedName>
</protein>
<proteinExistence type="predicted"/>
<evidence type="ECO:0000256" key="1">
    <source>
        <dbReference type="SAM" id="MobiDB-lite"/>
    </source>
</evidence>
<accession>A0ABP9V561</accession>
<evidence type="ECO:0000313" key="3">
    <source>
        <dbReference type="Proteomes" id="UP001458946"/>
    </source>
</evidence>
<gene>
    <name evidence="2" type="ORF">Dxin01_00140</name>
</gene>
<name>A0ABP9V561_9DEIO</name>
<dbReference type="RefSeq" id="WP_353540404.1">
    <property type="nucleotide sequence ID" value="NZ_BAABRN010000001.1"/>
</dbReference>
<reference evidence="2 3" key="1">
    <citation type="submission" date="2024-02" db="EMBL/GenBank/DDBJ databases">
        <title>Deinococcus xinjiangensis NBRC 107630.</title>
        <authorList>
            <person name="Ichikawa N."/>
            <person name="Katano-Makiyama Y."/>
            <person name="Hidaka K."/>
        </authorList>
    </citation>
    <scope>NUCLEOTIDE SEQUENCE [LARGE SCALE GENOMIC DNA]</scope>
    <source>
        <strain evidence="2 3">NBRC 107630</strain>
    </source>
</reference>
<keyword evidence="3" id="KW-1185">Reference proteome</keyword>